<name>A0A922HYU8_DERFA</name>
<dbReference type="EMBL" id="ASGP02000004">
    <property type="protein sequence ID" value="KAH9510781.1"/>
    <property type="molecule type" value="Genomic_DNA"/>
</dbReference>
<protein>
    <submittedName>
        <fullName evidence="1">Uncharacterized protein</fullName>
    </submittedName>
</protein>
<evidence type="ECO:0000313" key="1">
    <source>
        <dbReference type="EMBL" id="KAH9510781.1"/>
    </source>
</evidence>
<evidence type="ECO:0000313" key="2">
    <source>
        <dbReference type="Proteomes" id="UP000790347"/>
    </source>
</evidence>
<accession>A0A922HYU8</accession>
<dbReference type="AlphaFoldDB" id="A0A922HYU8"/>
<dbReference type="Proteomes" id="UP000790347">
    <property type="component" value="Unassembled WGS sequence"/>
</dbReference>
<reference evidence="1" key="2">
    <citation type="journal article" date="2022" name="Res Sq">
        <title>Comparative Genomics Reveals Insights into the Divergent Evolution of Astigmatic Mites and Household Pest Adaptations.</title>
        <authorList>
            <person name="Xiong Q."/>
            <person name="Wan A.T.-Y."/>
            <person name="Liu X.-Y."/>
            <person name="Fung C.S.-H."/>
            <person name="Xiao X."/>
            <person name="Malainual N."/>
            <person name="Hou J."/>
            <person name="Wang L."/>
            <person name="Wang M."/>
            <person name="Yang K."/>
            <person name="Cui Y."/>
            <person name="Leung E."/>
            <person name="Nong W."/>
            <person name="Shin S.-K."/>
            <person name="Au S."/>
            <person name="Jeong K.Y."/>
            <person name="Chew F.T."/>
            <person name="Hui J."/>
            <person name="Leung T.F."/>
            <person name="Tungtrongchitr A."/>
            <person name="Zhong N."/>
            <person name="Liu Z."/>
            <person name="Tsui S."/>
        </authorList>
    </citation>
    <scope>NUCLEOTIDE SEQUENCE</scope>
    <source>
        <strain evidence="1">Derf</strain>
        <tissue evidence="1">Whole organism</tissue>
    </source>
</reference>
<keyword evidence="2" id="KW-1185">Reference proteome</keyword>
<comment type="caution">
    <text evidence="1">The sequence shown here is derived from an EMBL/GenBank/DDBJ whole genome shotgun (WGS) entry which is preliminary data.</text>
</comment>
<reference evidence="1" key="1">
    <citation type="submission" date="2013-05" db="EMBL/GenBank/DDBJ databases">
        <authorList>
            <person name="Yim A.K.Y."/>
            <person name="Chan T.F."/>
            <person name="Ji K.M."/>
            <person name="Liu X.Y."/>
            <person name="Zhou J.W."/>
            <person name="Li R.Q."/>
            <person name="Yang K.Y."/>
            <person name="Li J."/>
            <person name="Li M."/>
            <person name="Law P.T.W."/>
            <person name="Wu Y.L."/>
            <person name="Cai Z.L."/>
            <person name="Qin H."/>
            <person name="Bao Y."/>
            <person name="Leung R.K.K."/>
            <person name="Ng P.K.S."/>
            <person name="Zou J."/>
            <person name="Zhong X.J."/>
            <person name="Ran P.X."/>
            <person name="Zhong N.S."/>
            <person name="Liu Z.G."/>
            <person name="Tsui S.K.W."/>
        </authorList>
    </citation>
    <scope>NUCLEOTIDE SEQUENCE</scope>
    <source>
        <strain evidence="1">Derf</strain>
        <tissue evidence="1">Whole organism</tissue>
    </source>
</reference>
<gene>
    <name evidence="1" type="ORF">DERF_009288</name>
</gene>
<proteinExistence type="predicted"/>
<organism evidence="1 2">
    <name type="scientific">Dermatophagoides farinae</name>
    <name type="common">American house dust mite</name>
    <dbReference type="NCBI Taxonomy" id="6954"/>
    <lineage>
        <taxon>Eukaryota</taxon>
        <taxon>Metazoa</taxon>
        <taxon>Ecdysozoa</taxon>
        <taxon>Arthropoda</taxon>
        <taxon>Chelicerata</taxon>
        <taxon>Arachnida</taxon>
        <taxon>Acari</taxon>
        <taxon>Acariformes</taxon>
        <taxon>Sarcoptiformes</taxon>
        <taxon>Astigmata</taxon>
        <taxon>Psoroptidia</taxon>
        <taxon>Analgoidea</taxon>
        <taxon>Pyroglyphidae</taxon>
        <taxon>Dermatophagoidinae</taxon>
        <taxon>Dermatophagoides</taxon>
    </lineage>
</organism>
<sequence length="85" mass="10377">MDLLENIYETNWAIYKILFRNETKIISRFQRENKQYHGHHQVIQLLCLQMSDNFYDNKVVQRFTGSNYRKKNQKINLKNQNLIAN</sequence>